<reference evidence="4 5" key="1">
    <citation type="submission" date="2019-04" db="EMBL/GenBank/DDBJ databases">
        <title>Friends and foes A comparative genomics study of 23 Aspergillus species from section Flavi.</title>
        <authorList>
            <consortium name="DOE Joint Genome Institute"/>
            <person name="Kjaerbolling I."/>
            <person name="Vesth T."/>
            <person name="Frisvad J.C."/>
            <person name="Nybo J.L."/>
            <person name="Theobald S."/>
            <person name="Kildgaard S."/>
            <person name="Isbrandt T."/>
            <person name="Kuo A."/>
            <person name="Sato A."/>
            <person name="Lyhne E.K."/>
            <person name="Kogle M.E."/>
            <person name="Wiebenga A."/>
            <person name="Kun R.S."/>
            <person name="Lubbers R.J."/>
            <person name="Makela M.R."/>
            <person name="Barry K."/>
            <person name="Chovatia M."/>
            <person name="Clum A."/>
            <person name="Daum C."/>
            <person name="Haridas S."/>
            <person name="He G."/>
            <person name="LaButti K."/>
            <person name="Lipzen A."/>
            <person name="Mondo S."/>
            <person name="Riley R."/>
            <person name="Salamov A."/>
            <person name="Simmons B.A."/>
            <person name="Magnuson J.K."/>
            <person name="Henrissat B."/>
            <person name="Mortensen U.H."/>
            <person name="Larsen T.O."/>
            <person name="Devries R.P."/>
            <person name="Grigoriev I.V."/>
            <person name="Machida M."/>
            <person name="Baker S.E."/>
            <person name="Andersen M.R."/>
        </authorList>
    </citation>
    <scope>NUCLEOTIDE SEQUENCE [LARGE SCALE GENOMIC DNA]</scope>
    <source>
        <strain evidence="4 5">CBS 117625</strain>
    </source>
</reference>
<dbReference type="Pfam" id="PF26639">
    <property type="entry name" value="Het-6_barrel"/>
    <property type="match status" value="1"/>
</dbReference>
<dbReference type="Pfam" id="PF06985">
    <property type="entry name" value="HET"/>
    <property type="match status" value="1"/>
</dbReference>
<keyword evidence="5" id="KW-1185">Reference proteome</keyword>
<keyword evidence="1" id="KW-0040">ANK repeat</keyword>
<dbReference type="Proteomes" id="UP000325672">
    <property type="component" value="Unassembled WGS sequence"/>
</dbReference>
<evidence type="ECO:0000256" key="2">
    <source>
        <dbReference type="SAM" id="Coils"/>
    </source>
</evidence>
<dbReference type="PROSITE" id="PS50088">
    <property type="entry name" value="ANK_REPEAT"/>
    <property type="match status" value="2"/>
</dbReference>
<dbReference type="PROSITE" id="PS50297">
    <property type="entry name" value="ANK_REP_REGION"/>
    <property type="match status" value="1"/>
</dbReference>
<accession>A0A5N6SPB8</accession>
<proteinExistence type="predicted"/>
<sequence>MSERFEYDPLPEPTCIRLVSFVPQDGATCPPPLTQGEPLLQLSLCTVDLRDAPHYEALSYTWGSPFPPEDSRSSAYDDENNRQRVIVNGNEHEIGRNLWEFLNQQQQTNANLRKEAARLLATGLDTNGRTPLMRAVIDRRVDLAEALLALGAETEAQDKHGKTALHYALPCSILDVELAGILVYHGADIYARTQEGKTPLDNAKEDVAALIKSLSKDLGGKGLPRGLRVSAQRPMWIDSISINQKDTAERNEQVAMMSDIYSKAMSVVVWLGVEDEHTPLALKLLNSNPTSWLALISVRELESLVGAMKERCSPKEILEALAFEKLVARTWWSRTWVIQELALAKRTLIVCGPFTTHPMRTAYILCMLCYVPSLGLFDQVSPAIDGTAAFESALFSGVHGIEALMLADISFRASAYSREREFFLKMALQLKRAVPKGFWGQRLSLQNLGRLSWWSQARDPRDKVFALVGIARPDPQDQRIIIDYTIPTDKLFVQYGHLFMQGSPEPIQDLHIDECYFFEPLEGLAYVQDTQNPHPEFKDYKAKLPSWTPNFSANLATCRIWSRKFSAALGLPNSPKVLRHSDPKILCVSGHIVDDIIETEPTQNRGDVHQPQVMAWLELIQALHPMYRGRGNCVDALWQTLTVGKLDKNRNSVREASRAFMLRNLSQSPMNPQLKSILTNLRKSGARKYLPSFQELLKQEQILLEQKKLLLTRVPLLLKTVDLLQGRMQRFQENKQELLKLMQELQTQEYTIDKTMKWLHKARHETEKLMQKVQELGQEQGKLAEVSLKRGQRKLEEMQDLQLVTPEYSSKGIFDIYLKRYYRSRCLFRTRKGYIGLGPVGVQPGDEIWLFATARTPFILRRPSEGPLKVGSNSSIAESECRTFIGETYVHGIMNGEAMRNGDFRPVSLI</sequence>
<dbReference type="InterPro" id="IPR010730">
    <property type="entry name" value="HET"/>
</dbReference>
<feature type="repeat" description="ANK" evidence="1">
    <location>
        <begin position="127"/>
        <end position="159"/>
    </location>
</feature>
<dbReference type="Pfam" id="PF12796">
    <property type="entry name" value="Ank_2"/>
    <property type="match status" value="1"/>
</dbReference>
<dbReference type="OrthoDB" id="2157530at2759"/>
<feature type="repeat" description="ANK" evidence="1">
    <location>
        <begin position="160"/>
        <end position="194"/>
    </location>
</feature>
<name>A0A5N6SPB8_ASPPS</name>
<feature type="domain" description="Heterokaryon incompatibility" evidence="3">
    <location>
        <begin position="229"/>
        <end position="340"/>
    </location>
</feature>
<dbReference type="PANTHER" id="PTHR24148:SF73">
    <property type="entry name" value="HET DOMAIN PROTEIN (AFU_ORTHOLOGUE AFUA_8G01020)"/>
    <property type="match status" value="1"/>
</dbReference>
<dbReference type="InterPro" id="IPR002110">
    <property type="entry name" value="Ankyrin_rpt"/>
</dbReference>
<dbReference type="SMART" id="SM00248">
    <property type="entry name" value="ANK"/>
    <property type="match status" value="2"/>
</dbReference>
<keyword evidence="2" id="KW-0175">Coiled coil</keyword>
<evidence type="ECO:0000313" key="4">
    <source>
        <dbReference type="EMBL" id="KAE8136425.1"/>
    </source>
</evidence>
<dbReference type="EMBL" id="ML743584">
    <property type="protein sequence ID" value="KAE8136425.1"/>
    <property type="molecule type" value="Genomic_DNA"/>
</dbReference>
<evidence type="ECO:0000259" key="3">
    <source>
        <dbReference type="Pfam" id="PF06985"/>
    </source>
</evidence>
<dbReference type="SUPFAM" id="SSF48403">
    <property type="entry name" value="Ankyrin repeat"/>
    <property type="match status" value="1"/>
</dbReference>
<dbReference type="InterPro" id="IPR052895">
    <property type="entry name" value="HetReg/Transcr_Mod"/>
</dbReference>
<dbReference type="GeneID" id="43646561"/>
<gene>
    <name evidence="4" type="ORF">BDV38DRAFT_293841</name>
</gene>
<dbReference type="RefSeq" id="XP_031912488.1">
    <property type="nucleotide sequence ID" value="XM_032062351.1"/>
</dbReference>
<dbReference type="PANTHER" id="PTHR24148">
    <property type="entry name" value="ANKYRIN REPEAT DOMAIN-CONTAINING PROTEIN 39 HOMOLOG-RELATED"/>
    <property type="match status" value="1"/>
</dbReference>
<organism evidence="4 5">
    <name type="scientific">Aspergillus pseudotamarii</name>
    <dbReference type="NCBI Taxonomy" id="132259"/>
    <lineage>
        <taxon>Eukaryota</taxon>
        <taxon>Fungi</taxon>
        <taxon>Dikarya</taxon>
        <taxon>Ascomycota</taxon>
        <taxon>Pezizomycotina</taxon>
        <taxon>Eurotiomycetes</taxon>
        <taxon>Eurotiomycetidae</taxon>
        <taxon>Eurotiales</taxon>
        <taxon>Aspergillaceae</taxon>
        <taxon>Aspergillus</taxon>
        <taxon>Aspergillus subgen. Circumdati</taxon>
    </lineage>
</organism>
<dbReference type="InterPro" id="IPR036770">
    <property type="entry name" value="Ankyrin_rpt-contain_sf"/>
</dbReference>
<protein>
    <submittedName>
        <fullName evidence="4">Heterokaryon incompatibility protein-domain-containing protein</fullName>
    </submittedName>
</protein>
<dbReference type="AlphaFoldDB" id="A0A5N6SPB8"/>
<dbReference type="Gene3D" id="1.25.40.20">
    <property type="entry name" value="Ankyrin repeat-containing domain"/>
    <property type="match status" value="1"/>
</dbReference>
<evidence type="ECO:0000313" key="5">
    <source>
        <dbReference type="Proteomes" id="UP000325672"/>
    </source>
</evidence>
<feature type="coiled-coil region" evidence="2">
    <location>
        <begin position="721"/>
        <end position="779"/>
    </location>
</feature>
<evidence type="ECO:0000256" key="1">
    <source>
        <dbReference type="PROSITE-ProRule" id="PRU00023"/>
    </source>
</evidence>